<dbReference type="PANTHER" id="PTHR45527:SF1">
    <property type="entry name" value="FATTY ACID SYNTHASE"/>
    <property type="match status" value="1"/>
</dbReference>
<name>A0ABU0QD60_STRAH</name>
<dbReference type="Gene3D" id="3.40.50.980">
    <property type="match status" value="4"/>
</dbReference>
<dbReference type="Pfam" id="PF13193">
    <property type="entry name" value="AMP-binding_C"/>
    <property type="match status" value="2"/>
</dbReference>
<dbReference type="Pfam" id="PF00501">
    <property type="entry name" value="AMP-binding"/>
    <property type="match status" value="3"/>
</dbReference>
<keyword evidence="3" id="KW-0597">Phosphoprotein</keyword>
<evidence type="ECO:0000256" key="1">
    <source>
        <dbReference type="ARBA" id="ARBA00001957"/>
    </source>
</evidence>
<evidence type="ECO:0000259" key="6">
    <source>
        <dbReference type="PROSITE" id="PS50075"/>
    </source>
</evidence>
<proteinExistence type="predicted"/>
<dbReference type="PROSITE" id="PS00455">
    <property type="entry name" value="AMP_BINDING"/>
    <property type="match status" value="3"/>
</dbReference>
<dbReference type="InterPro" id="IPR029063">
    <property type="entry name" value="SAM-dependent_MTases_sf"/>
</dbReference>
<dbReference type="SUPFAM" id="SSF53335">
    <property type="entry name" value="S-adenosyl-L-methionine-dependent methyltransferases"/>
    <property type="match status" value="1"/>
</dbReference>
<evidence type="ECO:0000256" key="2">
    <source>
        <dbReference type="ARBA" id="ARBA00022450"/>
    </source>
</evidence>
<dbReference type="CDD" id="cd19540">
    <property type="entry name" value="LCL_NRPS-like"/>
    <property type="match status" value="3"/>
</dbReference>
<dbReference type="NCBIfam" id="NF003417">
    <property type="entry name" value="PRK04813.1"/>
    <property type="match status" value="4"/>
</dbReference>
<dbReference type="EMBL" id="JAUSYA010000001">
    <property type="protein sequence ID" value="MDQ0687733.1"/>
    <property type="molecule type" value="Genomic_DNA"/>
</dbReference>
<dbReference type="Pfam" id="PF08242">
    <property type="entry name" value="Methyltransf_12"/>
    <property type="match status" value="1"/>
</dbReference>
<dbReference type="SUPFAM" id="SSF47336">
    <property type="entry name" value="ACP-like"/>
    <property type="match status" value="3"/>
</dbReference>
<dbReference type="InterPro" id="IPR025110">
    <property type="entry name" value="AMP-bd_C"/>
</dbReference>
<dbReference type="InterPro" id="IPR020806">
    <property type="entry name" value="PKS_PP-bd"/>
</dbReference>
<feature type="domain" description="Carrier" evidence="6">
    <location>
        <begin position="1344"/>
        <end position="1419"/>
    </location>
</feature>
<dbReference type="Gene3D" id="3.40.50.150">
    <property type="entry name" value="Vaccinia Virus protein VP39"/>
    <property type="match status" value="1"/>
</dbReference>
<evidence type="ECO:0000313" key="8">
    <source>
        <dbReference type="Proteomes" id="UP001243364"/>
    </source>
</evidence>
<feature type="domain" description="Carrier" evidence="6">
    <location>
        <begin position="3443"/>
        <end position="3518"/>
    </location>
</feature>
<protein>
    <submittedName>
        <fullName evidence="7">Amino acid adenylation domain-containing protein</fullName>
    </submittedName>
</protein>
<dbReference type="Gene3D" id="3.30.559.30">
    <property type="entry name" value="Nonribosomal peptide synthetase, condensation domain"/>
    <property type="match status" value="3"/>
</dbReference>
<keyword evidence="2" id="KW-0596">Phosphopantetheine</keyword>
<keyword evidence="4" id="KW-0677">Repeat</keyword>
<dbReference type="Gene3D" id="3.40.50.12780">
    <property type="entry name" value="N-terminal domain of ligase-like"/>
    <property type="match status" value="1"/>
</dbReference>
<dbReference type="Gene3D" id="3.40.50.1820">
    <property type="entry name" value="alpha/beta hydrolase"/>
    <property type="match status" value="1"/>
</dbReference>
<dbReference type="Gene3D" id="1.10.1200.10">
    <property type="entry name" value="ACP-like"/>
    <property type="match status" value="2"/>
</dbReference>
<dbReference type="SUPFAM" id="SSF56801">
    <property type="entry name" value="Acetyl-CoA synthetase-like"/>
    <property type="match status" value="3"/>
</dbReference>
<dbReference type="InterPro" id="IPR020845">
    <property type="entry name" value="AMP-binding_CS"/>
</dbReference>
<dbReference type="Pfam" id="PF00668">
    <property type="entry name" value="Condensation"/>
    <property type="match status" value="3"/>
</dbReference>
<dbReference type="InterPro" id="IPR020802">
    <property type="entry name" value="TesA-like"/>
</dbReference>
<dbReference type="PROSITE" id="PS50075">
    <property type="entry name" value="CARRIER"/>
    <property type="match status" value="3"/>
</dbReference>
<dbReference type="Gene3D" id="2.30.38.10">
    <property type="entry name" value="Luciferase, Domain 3"/>
    <property type="match status" value="2"/>
</dbReference>
<dbReference type="InterPro" id="IPR013217">
    <property type="entry name" value="Methyltransf_12"/>
</dbReference>
<comment type="cofactor">
    <cofactor evidence="1">
        <name>pantetheine 4'-phosphate</name>
        <dbReference type="ChEBI" id="CHEBI:47942"/>
    </cofactor>
</comment>
<evidence type="ECO:0000256" key="4">
    <source>
        <dbReference type="ARBA" id="ARBA00022737"/>
    </source>
</evidence>
<accession>A0ABU0QD60</accession>
<dbReference type="Gene3D" id="3.30.300.30">
    <property type="match status" value="4"/>
</dbReference>
<dbReference type="InterPro" id="IPR000873">
    <property type="entry name" value="AMP-dep_synth/lig_dom"/>
</dbReference>
<reference evidence="7 8" key="1">
    <citation type="submission" date="2023-07" db="EMBL/GenBank/DDBJ databases">
        <title>Comparative genomics of wheat-associated soil bacteria to identify genetic determinants of phenazine resistance.</title>
        <authorList>
            <person name="Mouncey N."/>
        </authorList>
    </citation>
    <scope>NUCLEOTIDE SEQUENCE [LARGE SCALE GENOMIC DNA]</scope>
    <source>
        <strain evidence="7 8">W4I19-2</strain>
    </source>
</reference>
<organism evidence="7 8">
    <name type="scientific">Streptomyces achromogenes</name>
    <dbReference type="NCBI Taxonomy" id="67255"/>
    <lineage>
        <taxon>Bacteria</taxon>
        <taxon>Bacillati</taxon>
        <taxon>Actinomycetota</taxon>
        <taxon>Actinomycetes</taxon>
        <taxon>Kitasatosporales</taxon>
        <taxon>Streptomycetaceae</taxon>
        <taxon>Streptomyces</taxon>
    </lineage>
</organism>
<dbReference type="SUPFAM" id="SSF52777">
    <property type="entry name" value="CoA-dependent acyltransferases"/>
    <property type="match status" value="6"/>
</dbReference>
<evidence type="ECO:0000256" key="3">
    <source>
        <dbReference type="ARBA" id="ARBA00022553"/>
    </source>
</evidence>
<dbReference type="InterPro" id="IPR009081">
    <property type="entry name" value="PP-bd_ACP"/>
</dbReference>
<dbReference type="InterPro" id="IPR001031">
    <property type="entry name" value="Thioesterase"/>
</dbReference>
<dbReference type="InterPro" id="IPR001242">
    <property type="entry name" value="Condensation_dom"/>
</dbReference>
<dbReference type="Pfam" id="PF00550">
    <property type="entry name" value="PP-binding"/>
    <property type="match status" value="3"/>
</dbReference>
<dbReference type="InterPro" id="IPR042099">
    <property type="entry name" value="ANL_N_sf"/>
</dbReference>
<dbReference type="SUPFAM" id="SSF53474">
    <property type="entry name" value="alpha/beta-Hydrolases"/>
    <property type="match status" value="1"/>
</dbReference>
<dbReference type="InterPro" id="IPR006162">
    <property type="entry name" value="Ppantetheine_attach_site"/>
</dbReference>
<gene>
    <name evidence="7" type="ORF">QFZ56_006696</name>
</gene>
<dbReference type="CDD" id="cd02440">
    <property type="entry name" value="AdoMet_MTases"/>
    <property type="match status" value="1"/>
</dbReference>
<dbReference type="PANTHER" id="PTHR45527">
    <property type="entry name" value="NONRIBOSOMAL PEPTIDE SYNTHETASE"/>
    <property type="match status" value="1"/>
</dbReference>
<dbReference type="InterPro" id="IPR045851">
    <property type="entry name" value="AMP-bd_C_sf"/>
</dbReference>
<dbReference type="Pfam" id="PF00975">
    <property type="entry name" value="Thioesterase"/>
    <property type="match status" value="1"/>
</dbReference>
<dbReference type="Proteomes" id="UP001243364">
    <property type="component" value="Unassembled WGS sequence"/>
</dbReference>
<evidence type="ECO:0000256" key="5">
    <source>
        <dbReference type="SAM" id="MobiDB-lite"/>
    </source>
</evidence>
<evidence type="ECO:0000313" key="7">
    <source>
        <dbReference type="EMBL" id="MDQ0687733.1"/>
    </source>
</evidence>
<dbReference type="SMART" id="SM00824">
    <property type="entry name" value="PKS_TE"/>
    <property type="match status" value="1"/>
</dbReference>
<dbReference type="SMART" id="SM00823">
    <property type="entry name" value="PKS_PP"/>
    <property type="match status" value="3"/>
</dbReference>
<dbReference type="InterPro" id="IPR010071">
    <property type="entry name" value="AA_adenyl_dom"/>
</dbReference>
<sequence>MPFALRLTGDVDRDALEAAINDVVVRHESLRTVFPEREGRPYQCVLPVDEARVPLTVEPVTEPEVTPRIAATIRHGFRLDRDVPVHAHLLDITGSDDAVLVLVLHHIAGDGWSAGPLARDLVAAYAARSGGEAPEWPALPVQYGDYTVWQHEVLGDVDDPSSVIGGQFAYWKNQLDGAPEEVTVPGDRPRPASASYDGEVTGFEIGADLHAGLRDLARSADVTLFMVLHAGLASLLSRLGAGSDVVVGSPVAGRMDEGLDDLIGFFVNTLVVRTDVSGDPSFGELLGRVREGCLEAFAHQDVPFELVVERLNPARSGGRHPLFQVALVLQNNEEGRFALPGLGVRTESVGTGTAKFDVTVSLSERFGEDGRPAGLSGFIEYATDLYDARTVELFGARLVRVLSAAVAGPGLRVGGFDVLGGGERERLLGWSAADGTPVPTTLPDLFAGRVRECPDAVAVVCGDEVWSYGELAERANRLGRWLIGRGVGPGDLVAVAVPAGVEQVVSLLGVVSAGAAYVPVDVEYPGARIGWLLEDARPGLVLTTRTAAGSLPEGLSVDVVPLDEVGSEGLSGEEITDVERVVPLRLSHPAYVIYTSGSTGRPKGVEVTHAGVAGFAAGLVERMGVGVGGRVLRTASLSFDASVLELVLAWGSGAALVVPEGSGLAGEELEVALSVGRVTHAFLPPSVVATLPEGAWERLEGLVALAVGAEACPPELVSRWSCGGRRVVNAYGPTEITVAAAISDPLSAGGGVPIGRPVPGAGVFVLDENLALVPVGVPGELYVSGPGLARGYAGRPGLTAERFVASPFGAGGERMYRTGDLVRWNADGQLQYLGRADDQVKIRGFRIEPGEVQAALEAEPGVSQALVVARPHHDDTRLVAYIVPASAEAEGTTGEQVDEWREIYDSVYGDAVHDGEAGADVLGEGFEGWNSSYSGEPIPLPEMREWRDQVLERIRGFAPRRVLEIGVGSGLLMGHVAAGVESYWATDFSSSVVERLRGQVAGLGWDHVVVRCQAADDVSGLPVGEFDTIVINSVVQYFPGWEYLERVLDQAFGLLAEGGRLIVGDVRHRGLLRAFQTAVQVRQSGVGDTARLRAAVEQAVVTEKELLLDPGFFAAWAAGRPEAVGVDVRWKRGAAHNELTRHRYDVVLHKAPSQPLSLARIPVMGWGRDVEALDALGDVALPVRVSGVPNARLTGEVAAARAMAADEPVERVRELLDGGSGLDPEEVCLWARARGWDAVVTVGQKEFDTFDVVLLPGGAATGAVSDVFVPVGGGSLAGSASDPVRTRVVGELVSTLRRSLSERLPSHLVPAAFVVLEALPLTVSGKVDRGALPAPEYAFTASRAARTPQEEIVCALFAEVLGLPAVGVEDDFFALGGHSLLATRLVNRIRGVLGVDLALRALFDQPTVAGVVRRLSAAGSRPVLERRERPHRLPLSFAQRRMWFLYKFEGASATYNIPLVLRLTGELDVPAMEAALNDVIARHEPLRTVFPDLDGEPYQHILTPTEAHLTLTVEDARSGDAVASRLAACVRHGFELDSEIPLAAELLTSGPREAVLVLVMHHIAADGWSMTPLAADLASAYAARRGGEGPEWTPLPVQYADYSVWQHELLGEDTDPDSLLRRQAAYWTDHLRGLPDVVSLPTDRPRTATPSGRSDTVSFALDASTHTALRELARAADATLFMVLHAGLAALLSRLGAGRDIAVGSPIAGRTDEGLDDLVGFFVNTLVIRADVTSDPTFRELLTQIRETSLAAYSHQDIPFEYLVERLNPQRSPGHHPLVQIMLALQNSTDLAFELPGVRAEFEDPGVSGSQFDLTVNMGETFDEDGHPAGMSGLIEYATDLYDARTVELFGARLVRVLGGVAAGPGSRVSGLDVLSRDERERLLGWSATDVSPVPVTLPGLFAGRVRECPDAVAVVCGDEVWSYGELAERANRLGRWLIGRGVGPGDLVAVAVPAGVEQVVSLLGVVSAGAAYVPVDVEYPGARIGWLLEDARPGLVLTTRTAAGSLPEGLSVDVVPLDEVGSEGLSGEEITDVERVVPLRLSHPAYVIYTSGSTGRPKGVEVTHAGIAGFAAGLVERMGVGVGGRVLRTASLSFDASVLELVLAWGSGAALVVPEGSGLAGEELEAVLSVGRVTHAFLPPSVVATLPEGAWERLDDLVALAVGAEACPPELIARWSCGGRRVVNAYGPTEITVAAAISDPLTAGGGVPIGRPVPGAGVFVLDENLALVPVGVPGELYVSGPGLARGYAGRPGLTAERFVASPFGAGGERMYRTGDLVRWNADGQLQYLGRADDQVKIRGFRIEPGEIQAALEAEPGVSQALVVARPHHDDTRLVAYIVPEDRLGRSLGALRESLSRDLPRYMVPSAIVALDAFPLTVSGKIDRSALPAPEYGGSDTSRAPRTQTEEVLCELFAGVLGVPAVGVDDDFFDLGGHSLLATRLVSRVRAVLGVEVPLRALFDAPTVAGLAGRLSDAGSRPVLERRVRPEVLPLSFAQRRLWFLYKFEGASATYNMPLVLRLTGKLDIGALEAALNDVIARHEPLRTVFPDVDGRPRQRVLGPEQARIGVEVEEIGEEQVPERVARIVRQGFELDREIPFRAGLLVTGPDASVLVVVIHHIAADGWSMGPLTRDLVAAYTARRDGARPEWAPLPLQYADFTLWQHDLLGDDSDPDSLFVRQAAYWADQLAGLPEQATLPPDRPRPALPSYRGDVTQFRTGAETHAGLRALARSADSTLFMVLQTGLAALLSRLGAGDDIPVGSPIAGRGDENLDDLVGFFVSTLVLRTDTSGDPTFAELLARVRETCLAAYTHQDLPFEYLVEKVNPQRSIAHHPLFQVVLVLQNDDGARFDLPGLQVGAEKAGAGSAKFDVFVSVTETFDEAGEPAGLTGLVEYATDLYDATTIDAFTARWTRLLDSAIGDPRRPVRSLEILAPHERGTLLEWSGADRADLPPVTLPELFRSAVERAPDAVATISGRGGTSYSELSYAELDRRSNRVAHHLLGLGVGPGQRVALRMRRGPELVATVLGVVKTGAAYVPVDPDYPAERIAYMLADADPAVVLDDAWTAGMNEAALPDTDPGVPVHPAHTAYVIYTSGSTGRPKGVEVTHAGFANLARAQLDAFALAPDSRVLQFASPSFDVSVWELVMAFASGAALVAASAEALAGDALAETLSGRRVTHVTLPPSVLATLDARGPGVPFPDLAVLLVAGEACSPDLTERWAPGRRMINAYGPTESTVGAAMSTPLTGRESGVVPMGRPLFGLSGYVLDGGLHPVPQGVVGELYVAGAGLARGYLGRPGLTAERFVANPLGGPGERMYRTGDVVRWNADGQLEYLGRADDQVKIRGFRVEPGEIQAELLRLPGLVQAFVAVHRHGGTDPRLVAYVVPEDPGGFSAAAVREALRERLPGYMVPSAVTALPELPLSPNGKVDRKALPAPDYGGRGGRPPRTPREEVLCTLYAEVLGLPGVSVDDGFFDLGGHSLLATGLISRIQAVLGVELPLRALFEAPTVAELARRLDEDADGGSGAGEGGSGRSTAFEVLLPLRTKGDQAPLFCLHSGGGMCWNYASLLPHIDADIPLYGLQARGLSDPGNLPGSVEEVADDCIEAMLRVQPEGPYRLMGHSFGGIVAHAVAARLAGRGQRVELMVCLDAKPAAQEDIPEHAHEEYYRGILELLGVSTVEVPTEDMTFDEFAAVARTTNTVLGSIEESEFLTIMRVMENNIDITGRYRHQRVATEMMLFAATQETDNVLEPDVWHEFVDGPLEYRRMDCSHAGMLKPETLHRIGAMIQDRLRRGTDGSLGVFRK</sequence>
<feature type="domain" description="Carrier" evidence="6">
    <location>
        <begin position="2400"/>
        <end position="2475"/>
    </location>
</feature>
<dbReference type="InterPro" id="IPR036736">
    <property type="entry name" value="ACP-like_sf"/>
</dbReference>
<dbReference type="PROSITE" id="PS00012">
    <property type="entry name" value="PHOSPHOPANTETHEINE"/>
    <property type="match status" value="3"/>
</dbReference>
<dbReference type="InterPro" id="IPR029058">
    <property type="entry name" value="AB_hydrolase_fold"/>
</dbReference>
<dbReference type="NCBIfam" id="TIGR01733">
    <property type="entry name" value="AA-adenyl-dom"/>
    <property type="match status" value="3"/>
</dbReference>
<dbReference type="CDD" id="cd17652">
    <property type="entry name" value="A_NRPS_CmdD_like"/>
    <property type="match status" value="1"/>
</dbReference>
<keyword evidence="8" id="KW-1185">Reference proteome</keyword>
<dbReference type="InterPro" id="IPR023213">
    <property type="entry name" value="CAT-like_dom_sf"/>
</dbReference>
<feature type="region of interest" description="Disordered" evidence="5">
    <location>
        <begin position="3423"/>
        <end position="3447"/>
    </location>
</feature>
<dbReference type="Gene3D" id="3.30.559.10">
    <property type="entry name" value="Chloramphenicol acetyltransferase-like domain"/>
    <property type="match status" value="3"/>
</dbReference>
<comment type="caution">
    <text evidence="7">The sequence shown here is derived from an EMBL/GenBank/DDBJ whole genome shotgun (WGS) entry which is preliminary data.</text>
</comment>